<evidence type="ECO:0000313" key="3">
    <source>
        <dbReference type="Proteomes" id="UP000319738"/>
    </source>
</evidence>
<dbReference type="KEGG" id="vg:56214198"/>
<proteinExistence type="predicted"/>
<keyword evidence="3" id="KW-1185">Reference proteome</keyword>
<feature type="region of interest" description="Disordered" evidence="1">
    <location>
        <begin position="29"/>
        <end position="73"/>
    </location>
</feature>
<sequence length="73" mass="7829">MSAGIVVKHKESGVQYAISEGNFNSKVHEKVRDLKPGESVRTYAPRKPEPISEVVNPATPANQGPKPGTSDSK</sequence>
<organism evidence="2 3">
    <name type="scientific">Microbacterium phage MonChoix</name>
    <dbReference type="NCBI Taxonomy" id="2590880"/>
    <lineage>
        <taxon>Viruses</taxon>
        <taxon>Duplodnaviria</taxon>
        <taxon>Heunggongvirae</taxon>
        <taxon>Uroviricota</taxon>
        <taxon>Caudoviricetes</taxon>
        <taxon>Ilzatvirus</taxon>
        <taxon>Ilzatvirus monchoix</taxon>
    </lineage>
</organism>
<dbReference type="GeneID" id="56214198"/>
<evidence type="ECO:0000256" key="1">
    <source>
        <dbReference type="SAM" id="MobiDB-lite"/>
    </source>
</evidence>
<feature type="compositionally biased region" description="Basic and acidic residues" evidence="1">
    <location>
        <begin position="29"/>
        <end position="38"/>
    </location>
</feature>
<evidence type="ECO:0000313" key="2">
    <source>
        <dbReference type="EMBL" id="QDF15977.1"/>
    </source>
</evidence>
<name>A0A4Y6ED11_9CAUD</name>
<reference evidence="2 3" key="1">
    <citation type="submission" date="2019-05" db="EMBL/GenBank/DDBJ databases">
        <authorList>
            <person name="Escoto-Diaz C.E."/>
            <person name="Dunn C.M."/>
            <person name="Emiroglu E.C."/>
            <person name="Foster A.J."/>
            <person name="Jackson B.L."/>
            <person name="Kidd N.C."/>
            <person name="McNeill E.S."/>
            <person name="Scott S.A."/>
            <person name="Small J.T."/>
            <person name="Smith A.T."/>
            <person name="Stanek A.M."/>
            <person name="Wise B.M."/>
            <person name="Frost V.J."/>
            <person name="Westover K.M."/>
            <person name="Garlena R.A."/>
            <person name="Russell D.A."/>
            <person name="Pope W.H."/>
            <person name="Jacobs-Sera D."/>
            <person name="Hatfull G.F."/>
        </authorList>
    </citation>
    <scope>NUCLEOTIDE SEQUENCE [LARGE SCALE GENOMIC DNA]</scope>
</reference>
<protein>
    <submittedName>
        <fullName evidence="2">Uncharacterized protein</fullName>
    </submittedName>
</protein>
<dbReference type="Proteomes" id="UP000319738">
    <property type="component" value="Segment"/>
</dbReference>
<dbReference type="EMBL" id="MK894437">
    <property type="protein sequence ID" value="QDF15977.1"/>
    <property type="molecule type" value="Genomic_DNA"/>
</dbReference>
<gene>
    <name evidence="2" type="primary">12</name>
    <name evidence="2" type="ORF">SEA_MONCHOIX_12</name>
</gene>
<accession>A0A4Y6ED11</accession>
<dbReference type="RefSeq" id="YP_009908651.1">
    <property type="nucleotide sequence ID" value="NC_049928.1"/>
</dbReference>